<keyword evidence="1 2" id="KW-0238">DNA-binding</keyword>
<accession>A0A062UDW2</accession>
<evidence type="ECO:0000256" key="2">
    <source>
        <dbReference type="PROSITE-ProRule" id="PRU00335"/>
    </source>
</evidence>
<dbReference type="PATRIC" id="fig|1280946.3.peg.1669"/>
<dbReference type="Proteomes" id="UP000027037">
    <property type="component" value="Unassembled WGS sequence"/>
</dbReference>
<evidence type="ECO:0000313" key="4">
    <source>
        <dbReference type="EMBL" id="KCZ54769.1"/>
    </source>
</evidence>
<evidence type="ECO:0000313" key="5">
    <source>
        <dbReference type="Proteomes" id="UP000027037"/>
    </source>
</evidence>
<gene>
    <name evidence="4" type="ORF">HY29_13300</name>
</gene>
<name>A0A062UDW2_9PROT</name>
<sequence>MAVRAVAESHNLKKSELFDLIWQKPMSVLAPELGMSANGLAKVCDRLNIPRPPKGYWRSEAVSRDVSKPEALSDPDEIVQIGGACRHERKRRVRYSPEERRRMMLDVARQIALSEGVHEVSLRRIALQLEMSEAQAHNVFSTREDLLVELAVEEVEAYEAARLVAVERGGSRVAKVVMSSLSRLRLASEQGAIFQSLMRNSKVRQRVNERRKPVRQAASEKHVSALLREKQVDQAEALASVSMLTALVIRAGDLVTSSTITLAEAERLCIPVVIAAALDRESA</sequence>
<dbReference type="PROSITE" id="PS50977">
    <property type="entry name" value="HTH_TETR_2"/>
    <property type="match status" value="1"/>
</dbReference>
<feature type="DNA-binding region" description="H-T-H motif" evidence="2">
    <location>
        <begin position="121"/>
        <end position="140"/>
    </location>
</feature>
<dbReference type="AlphaFoldDB" id="A0A062UDW2"/>
<feature type="domain" description="HTH tetR-type" evidence="3">
    <location>
        <begin position="98"/>
        <end position="158"/>
    </location>
</feature>
<dbReference type="Gene3D" id="1.10.357.10">
    <property type="entry name" value="Tetracycline Repressor, domain 2"/>
    <property type="match status" value="1"/>
</dbReference>
<dbReference type="SUPFAM" id="SSF46689">
    <property type="entry name" value="Homeodomain-like"/>
    <property type="match status" value="1"/>
</dbReference>
<evidence type="ECO:0000256" key="1">
    <source>
        <dbReference type="ARBA" id="ARBA00023125"/>
    </source>
</evidence>
<dbReference type="EMBL" id="AWFF01000034">
    <property type="protein sequence ID" value="KCZ54769.1"/>
    <property type="molecule type" value="Genomic_DNA"/>
</dbReference>
<dbReference type="STRING" id="1280946.HY29_13300"/>
<dbReference type="InterPro" id="IPR001647">
    <property type="entry name" value="HTH_TetR"/>
</dbReference>
<dbReference type="eggNOG" id="ENOG5030TJR">
    <property type="taxonomic scope" value="Bacteria"/>
</dbReference>
<proteinExistence type="predicted"/>
<reference evidence="4 5" key="1">
    <citation type="journal article" date="2014" name="Antonie Van Leeuwenhoek">
        <title>Hyphomonas beringensis sp. nov. and Hyphomonas chukchiensis sp. nov., isolated from surface seawater of the Bering Sea and Chukchi Sea.</title>
        <authorList>
            <person name="Li C."/>
            <person name="Lai Q."/>
            <person name="Li G."/>
            <person name="Dong C."/>
            <person name="Wang J."/>
            <person name="Liao Y."/>
            <person name="Shao Z."/>
        </authorList>
    </citation>
    <scope>NUCLEOTIDE SEQUENCE [LARGE SCALE GENOMIC DNA]</scope>
    <source>
        <strain evidence="4 5">25B14_1</strain>
    </source>
</reference>
<evidence type="ECO:0000259" key="3">
    <source>
        <dbReference type="PROSITE" id="PS50977"/>
    </source>
</evidence>
<keyword evidence="5" id="KW-1185">Reference proteome</keyword>
<dbReference type="GO" id="GO:0003677">
    <property type="term" value="F:DNA binding"/>
    <property type="evidence" value="ECO:0007669"/>
    <property type="project" value="UniProtKB-UniRule"/>
</dbReference>
<organism evidence="4 5">
    <name type="scientific">Hyphomonas beringensis</name>
    <dbReference type="NCBI Taxonomy" id="1280946"/>
    <lineage>
        <taxon>Bacteria</taxon>
        <taxon>Pseudomonadati</taxon>
        <taxon>Pseudomonadota</taxon>
        <taxon>Alphaproteobacteria</taxon>
        <taxon>Hyphomonadales</taxon>
        <taxon>Hyphomonadaceae</taxon>
        <taxon>Hyphomonas</taxon>
    </lineage>
</organism>
<dbReference type="InterPro" id="IPR009057">
    <property type="entry name" value="Homeodomain-like_sf"/>
</dbReference>
<protein>
    <recommendedName>
        <fullName evidence="3">HTH tetR-type domain-containing protein</fullName>
    </recommendedName>
</protein>
<comment type="caution">
    <text evidence="4">The sequence shown here is derived from an EMBL/GenBank/DDBJ whole genome shotgun (WGS) entry which is preliminary data.</text>
</comment>